<evidence type="ECO:0000313" key="2">
    <source>
        <dbReference type="EMBL" id="GAA4964329.1"/>
    </source>
</evidence>
<accession>A0ABP9H8W0</accession>
<dbReference type="EMBL" id="BAABHS010000009">
    <property type="protein sequence ID" value="GAA4964329.1"/>
    <property type="molecule type" value="Genomic_DNA"/>
</dbReference>
<evidence type="ECO:0000313" key="3">
    <source>
        <dbReference type="Proteomes" id="UP001500466"/>
    </source>
</evidence>
<evidence type="ECO:0000256" key="1">
    <source>
        <dbReference type="SAM" id="MobiDB-lite"/>
    </source>
</evidence>
<keyword evidence="3" id="KW-1185">Reference proteome</keyword>
<dbReference type="Proteomes" id="UP001500466">
    <property type="component" value="Unassembled WGS sequence"/>
</dbReference>
<reference evidence="3" key="1">
    <citation type="journal article" date="2019" name="Int. J. Syst. Evol. Microbiol.">
        <title>The Global Catalogue of Microorganisms (GCM) 10K type strain sequencing project: providing services to taxonomists for standard genome sequencing and annotation.</title>
        <authorList>
            <consortium name="The Broad Institute Genomics Platform"/>
            <consortium name="The Broad Institute Genome Sequencing Center for Infectious Disease"/>
            <person name="Wu L."/>
            <person name="Ma J."/>
        </authorList>
    </citation>
    <scope>NUCLEOTIDE SEQUENCE [LARGE SCALE GENOMIC DNA]</scope>
    <source>
        <strain evidence="3">JCM 17986</strain>
    </source>
</reference>
<sequence>MVDDHEVADRFVVGEDTVGDISHAVIVPLSPRSHHPGEGAGAEAEPGGAGRDYGRPRAR</sequence>
<comment type="caution">
    <text evidence="2">The sequence shown here is derived from an EMBL/GenBank/DDBJ whole genome shotgun (WGS) entry which is preliminary data.</text>
</comment>
<name>A0ABP9H8W0_9ACTN</name>
<protein>
    <submittedName>
        <fullName evidence="2">Uncharacterized protein</fullName>
    </submittedName>
</protein>
<gene>
    <name evidence="2" type="ORF">GCM10023205_30520</name>
</gene>
<feature type="region of interest" description="Disordered" evidence="1">
    <location>
        <begin position="28"/>
        <end position="59"/>
    </location>
</feature>
<proteinExistence type="predicted"/>
<organism evidence="2 3">
    <name type="scientific">Yinghuangia aomiensis</name>
    <dbReference type="NCBI Taxonomy" id="676205"/>
    <lineage>
        <taxon>Bacteria</taxon>
        <taxon>Bacillati</taxon>
        <taxon>Actinomycetota</taxon>
        <taxon>Actinomycetes</taxon>
        <taxon>Kitasatosporales</taxon>
        <taxon>Streptomycetaceae</taxon>
        <taxon>Yinghuangia</taxon>
    </lineage>
</organism>